<reference evidence="1" key="1">
    <citation type="submission" date="2021-12" db="EMBL/GenBank/DDBJ databases">
        <title>Discovery of the Pendulisporaceae a myxobacterial family with distinct sporulation behavior and unique specialized metabolism.</title>
        <authorList>
            <person name="Garcia R."/>
            <person name="Popoff A."/>
            <person name="Bader C.D."/>
            <person name="Loehr J."/>
            <person name="Walesch S."/>
            <person name="Walt C."/>
            <person name="Boldt J."/>
            <person name="Bunk B."/>
            <person name="Haeckl F.J.F.P.J."/>
            <person name="Gunesch A.P."/>
            <person name="Birkelbach J."/>
            <person name="Nuebel U."/>
            <person name="Pietschmann T."/>
            <person name="Bach T."/>
            <person name="Mueller R."/>
        </authorList>
    </citation>
    <scope>NUCLEOTIDE SEQUENCE</scope>
    <source>
        <strain evidence="1">MSr11367</strain>
    </source>
</reference>
<evidence type="ECO:0000313" key="2">
    <source>
        <dbReference type="Proteomes" id="UP001374803"/>
    </source>
</evidence>
<evidence type="ECO:0000313" key="1">
    <source>
        <dbReference type="EMBL" id="WXB01035.1"/>
    </source>
</evidence>
<gene>
    <name evidence="1" type="ORF">LVJ94_29460</name>
</gene>
<proteinExistence type="predicted"/>
<protein>
    <submittedName>
        <fullName evidence="1">Uncharacterized protein</fullName>
    </submittedName>
</protein>
<accession>A0ABZ2KVN9</accession>
<dbReference type="EMBL" id="CP089983">
    <property type="protein sequence ID" value="WXB01035.1"/>
    <property type="molecule type" value="Genomic_DNA"/>
</dbReference>
<dbReference type="RefSeq" id="WP_394830642.1">
    <property type="nucleotide sequence ID" value="NZ_CP089929.1"/>
</dbReference>
<sequence>MDKGTGPAGIVPLPLLGCHQVANQEQPTDCSVRGLARSVMIVRIRSDDRFDHPSDPSFHR</sequence>
<dbReference type="Proteomes" id="UP001374803">
    <property type="component" value="Chromosome"/>
</dbReference>
<name>A0ABZ2KVN9_9BACT</name>
<keyword evidence="2" id="KW-1185">Reference proteome</keyword>
<organism evidence="1 2">
    <name type="scientific">Pendulispora rubella</name>
    <dbReference type="NCBI Taxonomy" id="2741070"/>
    <lineage>
        <taxon>Bacteria</taxon>
        <taxon>Pseudomonadati</taxon>
        <taxon>Myxococcota</taxon>
        <taxon>Myxococcia</taxon>
        <taxon>Myxococcales</taxon>
        <taxon>Sorangiineae</taxon>
        <taxon>Pendulisporaceae</taxon>
        <taxon>Pendulispora</taxon>
    </lineage>
</organism>